<keyword evidence="1" id="KW-1133">Transmembrane helix</keyword>
<evidence type="ECO:0000256" key="1">
    <source>
        <dbReference type="SAM" id="Phobius"/>
    </source>
</evidence>
<evidence type="ECO:0000313" key="2">
    <source>
        <dbReference type="EMBL" id="CQR73091.1"/>
    </source>
</evidence>
<gene>
    <name evidence="2" type="ORF">SpAn4DRAFT_2323</name>
</gene>
<dbReference type="Proteomes" id="UP000049855">
    <property type="component" value="Unassembled WGS sequence"/>
</dbReference>
<name>A0A0U1L0A1_9FIRM</name>
<feature type="transmembrane region" description="Helical" evidence="1">
    <location>
        <begin position="69"/>
        <end position="93"/>
    </location>
</feature>
<dbReference type="AlphaFoldDB" id="A0A0U1L0A1"/>
<evidence type="ECO:0000313" key="3">
    <source>
        <dbReference type="Proteomes" id="UP000049855"/>
    </source>
</evidence>
<keyword evidence="1" id="KW-0812">Transmembrane</keyword>
<keyword evidence="1" id="KW-0472">Membrane</keyword>
<proteinExistence type="predicted"/>
<dbReference type="NCBIfam" id="TIGR02862">
    <property type="entry name" value="spore_BofA"/>
    <property type="match status" value="1"/>
</dbReference>
<sequence>MEFLPVALEFNVIIAYAFGILLIYLIGRMLTMPIRIVLKLIYNGLVGGIVLWVVNFIGAYFSFTIGINPITALIAGFLGIPGVILLILFKLFIN</sequence>
<dbReference type="EMBL" id="CTRP01000012">
    <property type="protein sequence ID" value="CQR73091.1"/>
    <property type="molecule type" value="Genomic_DNA"/>
</dbReference>
<reference evidence="3" key="1">
    <citation type="submission" date="2015-03" db="EMBL/GenBank/DDBJ databases">
        <authorList>
            <person name="Nijsse Bart"/>
        </authorList>
    </citation>
    <scope>NUCLEOTIDE SEQUENCE [LARGE SCALE GENOMIC DNA]</scope>
</reference>
<keyword evidence="3" id="KW-1185">Reference proteome</keyword>
<dbReference type="InterPro" id="IPR010001">
    <property type="entry name" value="BofA"/>
</dbReference>
<dbReference type="Pfam" id="PF07441">
    <property type="entry name" value="BofA"/>
    <property type="match status" value="1"/>
</dbReference>
<feature type="transmembrane region" description="Helical" evidence="1">
    <location>
        <begin position="6"/>
        <end position="28"/>
    </location>
</feature>
<protein>
    <submittedName>
        <fullName evidence="2">Inhibitor of pro-sigmaK processing BofA</fullName>
    </submittedName>
</protein>
<feature type="transmembrane region" description="Helical" evidence="1">
    <location>
        <begin position="40"/>
        <end position="63"/>
    </location>
</feature>
<accession>A0A0U1L0A1</accession>
<dbReference type="RefSeq" id="WP_021167900.1">
    <property type="nucleotide sequence ID" value="NZ_CTRP01000012.1"/>
</dbReference>
<organism evidence="2 3">
    <name type="scientific">Sporomusa ovata</name>
    <dbReference type="NCBI Taxonomy" id="2378"/>
    <lineage>
        <taxon>Bacteria</taxon>
        <taxon>Bacillati</taxon>
        <taxon>Bacillota</taxon>
        <taxon>Negativicutes</taxon>
        <taxon>Selenomonadales</taxon>
        <taxon>Sporomusaceae</taxon>
        <taxon>Sporomusa</taxon>
    </lineage>
</organism>